<keyword evidence="3" id="KW-1003">Cell membrane</keyword>
<evidence type="ECO:0000256" key="1">
    <source>
        <dbReference type="ARBA" id="ARBA00004651"/>
    </source>
</evidence>
<dbReference type="PROSITE" id="PS50928">
    <property type="entry name" value="ABC_TM1"/>
    <property type="match status" value="1"/>
</dbReference>
<evidence type="ECO:0000256" key="5">
    <source>
        <dbReference type="ARBA" id="ARBA00022989"/>
    </source>
</evidence>
<feature type="transmembrane region" description="Helical" evidence="7">
    <location>
        <begin position="119"/>
        <end position="142"/>
    </location>
</feature>
<dbReference type="CDD" id="cd06261">
    <property type="entry name" value="TM_PBP2"/>
    <property type="match status" value="1"/>
</dbReference>
<evidence type="ECO:0000256" key="3">
    <source>
        <dbReference type="ARBA" id="ARBA00022475"/>
    </source>
</evidence>
<dbReference type="InterPro" id="IPR035906">
    <property type="entry name" value="MetI-like_sf"/>
</dbReference>
<dbReference type="PANTHER" id="PTHR43386">
    <property type="entry name" value="OLIGOPEPTIDE TRANSPORT SYSTEM PERMEASE PROTEIN APPC"/>
    <property type="match status" value="1"/>
</dbReference>
<feature type="transmembrane region" description="Helical" evidence="7">
    <location>
        <begin position="154"/>
        <end position="178"/>
    </location>
</feature>
<feature type="non-terminal residue" evidence="9">
    <location>
        <position position="192"/>
    </location>
</feature>
<name>A0A383B9P3_9ZZZZ</name>
<dbReference type="AlphaFoldDB" id="A0A383B9P3"/>
<dbReference type="PANTHER" id="PTHR43386:SF1">
    <property type="entry name" value="D,D-DIPEPTIDE TRANSPORT SYSTEM PERMEASE PROTEIN DDPC-RELATED"/>
    <property type="match status" value="1"/>
</dbReference>
<dbReference type="InterPro" id="IPR025966">
    <property type="entry name" value="OppC_N"/>
</dbReference>
<evidence type="ECO:0000313" key="9">
    <source>
        <dbReference type="EMBL" id="SVE16148.1"/>
    </source>
</evidence>
<evidence type="ECO:0000256" key="4">
    <source>
        <dbReference type="ARBA" id="ARBA00022692"/>
    </source>
</evidence>
<dbReference type="EMBL" id="UINC01198262">
    <property type="protein sequence ID" value="SVE16148.1"/>
    <property type="molecule type" value="Genomic_DNA"/>
</dbReference>
<gene>
    <name evidence="9" type="ORF">METZ01_LOCUS469002</name>
</gene>
<evidence type="ECO:0000256" key="7">
    <source>
        <dbReference type="SAM" id="Phobius"/>
    </source>
</evidence>
<evidence type="ECO:0000259" key="8">
    <source>
        <dbReference type="PROSITE" id="PS50928"/>
    </source>
</evidence>
<sequence length="192" mass="21685">MIEINQTQDVEGLKPAISLFKERWYIFKRNQIAYSSFIFLLFLFVIAIVGKMITNWIVLFDPKLVRLPEKFLPPLTPFTSEIIPPEDAPAFNIYLMGTDELGRDIFARMLEGTSVSLTVGFVAVGISVFLGIFFGGIAGYYGNRKFGFLSVDTIIMRFVDIMLCFPTFFLILTVVALLPPSIYNIMIVIGLT</sequence>
<keyword evidence="4 7" id="KW-0812">Transmembrane</keyword>
<reference evidence="9" key="1">
    <citation type="submission" date="2018-05" db="EMBL/GenBank/DDBJ databases">
        <authorList>
            <person name="Lanie J.A."/>
            <person name="Ng W.-L."/>
            <person name="Kazmierczak K.M."/>
            <person name="Andrzejewski T.M."/>
            <person name="Davidsen T.M."/>
            <person name="Wayne K.J."/>
            <person name="Tettelin H."/>
            <person name="Glass J.I."/>
            <person name="Rusch D."/>
            <person name="Podicherti R."/>
            <person name="Tsui H.-C.T."/>
            <person name="Winkler M.E."/>
        </authorList>
    </citation>
    <scope>NUCLEOTIDE SEQUENCE</scope>
</reference>
<accession>A0A383B9P3</accession>
<protein>
    <recommendedName>
        <fullName evidence="8">ABC transmembrane type-1 domain-containing protein</fullName>
    </recommendedName>
</protein>
<organism evidence="9">
    <name type="scientific">marine metagenome</name>
    <dbReference type="NCBI Taxonomy" id="408172"/>
    <lineage>
        <taxon>unclassified sequences</taxon>
        <taxon>metagenomes</taxon>
        <taxon>ecological metagenomes</taxon>
    </lineage>
</organism>
<dbReference type="GO" id="GO:0005886">
    <property type="term" value="C:plasma membrane"/>
    <property type="evidence" value="ECO:0007669"/>
    <property type="project" value="UniProtKB-SubCell"/>
</dbReference>
<feature type="domain" description="ABC transmembrane type-1" evidence="8">
    <location>
        <begin position="113"/>
        <end position="192"/>
    </location>
</feature>
<dbReference type="InterPro" id="IPR000515">
    <property type="entry name" value="MetI-like"/>
</dbReference>
<proteinExistence type="predicted"/>
<keyword evidence="6 7" id="KW-0472">Membrane</keyword>
<dbReference type="Gene3D" id="1.10.3720.10">
    <property type="entry name" value="MetI-like"/>
    <property type="match status" value="1"/>
</dbReference>
<dbReference type="GO" id="GO:0055085">
    <property type="term" value="P:transmembrane transport"/>
    <property type="evidence" value="ECO:0007669"/>
    <property type="project" value="InterPro"/>
</dbReference>
<dbReference type="Pfam" id="PF12911">
    <property type="entry name" value="OppC_N"/>
    <property type="match status" value="1"/>
</dbReference>
<feature type="transmembrane region" description="Helical" evidence="7">
    <location>
        <begin position="32"/>
        <end position="58"/>
    </location>
</feature>
<evidence type="ECO:0000256" key="2">
    <source>
        <dbReference type="ARBA" id="ARBA00022448"/>
    </source>
</evidence>
<comment type="subcellular location">
    <subcellularLocation>
        <location evidence="1">Cell membrane</location>
        <topology evidence="1">Multi-pass membrane protein</topology>
    </subcellularLocation>
</comment>
<dbReference type="InterPro" id="IPR050366">
    <property type="entry name" value="BP-dependent_transpt_permease"/>
</dbReference>
<dbReference type="SUPFAM" id="SSF161098">
    <property type="entry name" value="MetI-like"/>
    <property type="match status" value="1"/>
</dbReference>
<evidence type="ECO:0000256" key="6">
    <source>
        <dbReference type="ARBA" id="ARBA00023136"/>
    </source>
</evidence>
<keyword evidence="2" id="KW-0813">Transport</keyword>
<keyword evidence="5 7" id="KW-1133">Transmembrane helix</keyword>